<evidence type="ECO:0000313" key="1">
    <source>
        <dbReference type="EMBL" id="MBT1695919.1"/>
    </source>
</evidence>
<accession>A0AAP2GHC9</accession>
<dbReference type="Proteomes" id="UP001319200">
    <property type="component" value="Unassembled WGS sequence"/>
</dbReference>
<dbReference type="GO" id="GO:0000731">
    <property type="term" value="P:DNA synthesis involved in DNA repair"/>
    <property type="evidence" value="ECO:0007669"/>
    <property type="project" value="TreeGrafter"/>
</dbReference>
<comment type="caution">
    <text evidence="1">The sequence shown here is derived from an EMBL/GenBank/DDBJ whole genome shotgun (WGS) entry which is preliminary data.</text>
</comment>
<proteinExistence type="predicted"/>
<keyword evidence="2" id="KW-1185">Reference proteome</keyword>
<dbReference type="PANTHER" id="PTHR32182">
    <property type="entry name" value="DNA REPLICATION AND REPAIR PROTEIN RECF"/>
    <property type="match status" value="1"/>
</dbReference>
<reference evidence="1 2" key="1">
    <citation type="submission" date="2021-05" db="EMBL/GenBank/DDBJ databases">
        <title>A Polyphasic approach of four new species of the genus Ohtaekwangia: Ohtaekwangia histidinii sp. nov., Ohtaekwangia cretensis sp. nov., Ohtaekwangia indiensis sp. nov., Ohtaekwangia reichenbachii sp. nov. from diverse environment.</title>
        <authorList>
            <person name="Octaviana S."/>
        </authorList>
    </citation>
    <scope>NUCLEOTIDE SEQUENCE [LARGE SCALE GENOMIC DNA]</scope>
    <source>
        <strain evidence="1 2">PWU4</strain>
    </source>
</reference>
<dbReference type="PANTHER" id="PTHR32182:SF22">
    <property type="entry name" value="ATP-DEPENDENT ENDONUCLEASE, OLD FAMILY-RELATED"/>
    <property type="match status" value="1"/>
</dbReference>
<dbReference type="Gene3D" id="3.40.50.300">
    <property type="entry name" value="P-loop containing nucleotide triphosphate hydrolases"/>
    <property type="match status" value="1"/>
</dbReference>
<protein>
    <submittedName>
        <fullName evidence="1">AAA family ATPase</fullName>
    </submittedName>
</protein>
<dbReference type="RefSeq" id="WP_254160715.1">
    <property type="nucleotide sequence ID" value="NZ_JAHESF010000002.1"/>
</dbReference>
<dbReference type="GO" id="GO:0006302">
    <property type="term" value="P:double-strand break repair"/>
    <property type="evidence" value="ECO:0007669"/>
    <property type="project" value="TreeGrafter"/>
</dbReference>
<organism evidence="1 2">
    <name type="scientific">Chryseosolibacter histidini</name>
    <dbReference type="NCBI Taxonomy" id="2782349"/>
    <lineage>
        <taxon>Bacteria</taxon>
        <taxon>Pseudomonadati</taxon>
        <taxon>Bacteroidota</taxon>
        <taxon>Cytophagia</taxon>
        <taxon>Cytophagales</taxon>
        <taxon>Chryseotaleaceae</taxon>
        <taxon>Chryseosolibacter</taxon>
    </lineage>
</organism>
<dbReference type="InterPro" id="IPR027417">
    <property type="entry name" value="P-loop_NTPase"/>
</dbReference>
<sequence>MQIHYLWINDFGRLQKAGINLSSKLIVEMETDKDAADHYTLTISENPEYIHNFFDKENISNVTAIIGKNGAGKTTILNYLKSHLPVGLQANVKGDLFIYSIGKDGANQEFFIIKPDYIKVKLENKTTIKFHQEVYGENVGETFRFTGELGDAGYIYYSYLLDFNQDITPWRGLTNISTSFLMMEERRRIVEENRVASTRVALLSDCNDLDNLHMSEVQRAIQLLLDESLTLPFDKPNTLIIEIDLNDISFFSDQESTHTDIHKILKEFKKERSLSDDRVDDLIKNFLLAIFVNSLIDDHKYGGLKSPSIPERKPQINEPARDYILSYFSNIADSDDRKMILPRHKSLQQLVPQLVALLEQLIRDKIVTIEDASTMQFSINETTEGDFRRFSRLYLQVKGISAFLNFRWRTLSGGEQSYLSLMSRFYDVRHHQIGDLPHNLVILIDEGDVGYHPEWQRRFLDITLNFLSQLFEGHTLQLIITANTPFLSSDLPKSHVLFVEWIDNKVSTFHSKHNSREQTFGANIHTLFSNSFYMDGILMGEFAKKRINKIIDYLKEPLKQNEAPNEGYKKTIDVIGEPVLKRKLQDMWLEKFGLDEELRMLQRRIDEINHQKAKK</sequence>
<dbReference type="EMBL" id="JAHESF010000002">
    <property type="protein sequence ID" value="MBT1695919.1"/>
    <property type="molecule type" value="Genomic_DNA"/>
</dbReference>
<name>A0AAP2GHC9_9BACT</name>
<gene>
    <name evidence="1" type="ORF">KK083_03460</name>
</gene>
<dbReference type="AlphaFoldDB" id="A0AAP2GHC9"/>
<evidence type="ECO:0000313" key="2">
    <source>
        <dbReference type="Proteomes" id="UP001319200"/>
    </source>
</evidence>
<dbReference type="SUPFAM" id="SSF52540">
    <property type="entry name" value="P-loop containing nucleoside triphosphate hydrolases"/>
    <property type="match status" value="1"/>
</dbReference>